<sequence length="115" mass="12549">MGPGPGLCLLLLRTSPLALPLYPKVLVVRRTSARLDRQTPCTAHTRHQPDTRAANERMRVPNASSRSGLVLSDSNRTATSAECSCDGCIALQTARSDCRRGTLRTETKGCRASWR</sequence>
<feature type="region of interest" description="Disordered" evidence="1">
    <location>
        <begin position="40"/>
        <end position="73"/>
    </location>
</feature>
<dbReference type="EMBL" id="JARIHO010000004">
    <property type="protein sequence ID" value="KAJ7362523.1"/>
    <property type="molecule type" value="Genomic_DNA"/>
</dbReference>
<accession>A0AAD7ALY2</accession>
<gene>
    <name evidence="3" type="ORF">DFH08DRAFT_841051</name>
</gene>
<dbReference type="Proteomes" id="UP001218218">
    <property type="component" value="Unassembled WGS sequence"/>
</dbReference>
<name>A0AAD7ALY2_9AGAR</name>
<organism evidence="3 4">
    <name type="scientific">Mycena albidolilacea</name>
    <dbReference type="NCBI Taxonomy" id="1033008"/>
    <lineage>
        <taxon>Eukaryota</taxon>
        <taxon>Fungi</taxon>
        <taxon>Dikarya</taxon>
        <taxon>Basidiomycota</taxon>
        <taxon>Agaricomycotina</taxon>
        <taxon>Agaricomycetes</taxon>
        <taxon>Agaricomycetidae</taxon>
        <taxon>Agaricales</taxon>
        <taxon>Marasmiineae</taxon>
        <taxon>Mycenaceae</taxon>
        <taxon>Mycena</taxon>
    </lineage>
</organism>
<feature type="signal peptide" evidence="2">
    <location>
        <begin position="1"/>
        <end position="20"/>
    </location>
</feature>
<keyword evidence="2" id="KW-0732">Signal</keyword>
<comment type="caution">
    <text evidence="3">The sequence shown here is derived from an EMBL/GenBank/DDBJ whole genome shotgun (WGS) entry which is preliminary data.</text>
</comment>
<feature type="chain" id="PRO_5042194677" description="Secreted protein" evidence="2">
    <location>
        <begin position="21"/>
        <end position="115"/>
    </location>
</feature>
<evidence type="ECO:0000256" key="1">
    <source>
        <dbReference type="SAM" id="MobiDB-lite"/>
    </source>
</evidence>
<proteinExistence type="predicted"/>
<reference evidence="3" key="1">
    <citation type="submission" date="2023-03" db="EMBL/GenBank/DDBJ databases">
        <title>Massive genome expansion in bonnet fungi (Mycena s.s.) driven by repeated elements and novel gene families across ecological guilds.</title>
        <authorList>
            <consortium name="Lawrence Berkeley National Laboratory"/>
            <person name="Harder C.B."/>
            <person name="Miyauchi S."/>
            <person name="Viragh M."/>
            <person name="Kuo A."/>
            <person name="Thoen E."/>
            <person name="Andreopoulos B."/>
            <person name="Lu D."/>
            <person name="Skrede I."/>
            <person name="Drula E."/>
            <person name="Henrissat B."/>
            <person name="Morin E."/>
            <person name="Kohler A."/>
            <person name="Barry K."/>
            <person name="LaButti K."/>
            <person name="Morin E."/>
            <person name="Salamov A."/>
            <person name="Lipzen A."/>
            <person name="Mereny Z."/>
            <person name="Hegedus B."/>
            <person name="Baldrian P."/>
            <person name="Stursova M."/>
            <person name="Weitz H."/>
            <person name="Taylor A."/>
            <person name="Grigoriev I.V."/>
            <person name="Nagy L.G."/>
            <person name="Martin F."/>
            <person name="Kauserud H."/>
        </authorList>
    </citation>
    <scope>NUCLEOTIDE SEQUENCE</scope>
    <source>
        <strain evidence="3">CBHHK002</strain>
    </source>
</reference>
<evidence type="ECO:0000313" key="3">
    <source>
        <dbReference type="EMBL" id="KAJ7362523.1"/>
    </source>
</evidence>
<feature type="compositionally biased region" description="Basic and acidic residues" evidence="1">
    <location>
        <begin position="47"/>
        <end position="59"/>
    </location>
</feature>
<feature type="compositionally biased region" description="Polar residues" evidence="1">
    <location>
        <begin position="62"/>
        <end position="73"/>
    </location>
</feature>
<evidence type="ECO:0008006" key="5">
    <source>
        <dbReference type="Google" id="ProtNLM"/>
    </source>
</evidence>
<evidence type="ECO:0000313" key="4">
    <source>
        <dbReference type="Proteomes" id="UP001218218"/>
    </source>
</evidence>
<keyword evidence="4" id="KW-1185">Reference proteome</keyword>
<evidence type="ECO:0000256" key="2">
    <source>
        <dbReference type="SAM" id="SignalP"/>
    </source>
</evidence>
<dbReference type="AlphaFoldDB" id="A0AAD7ALY2"/>
<protein>
    <recommendedName>
        <fullName evidence="5">Secreted protein</fullName>
    </recommendedName>
</protein>